<dbReference type="Proteomes" id="UP001155604">
    <property type="component" value="Unassembled WGS sequence"/>
</dbReference>
<comment type="similarity">
    <text evidence="1">Belongs to the LysR transcriptional regulatory family.</text>
</comment>
<dbReference type="InterPro" id="IPR000847">
    <property type="entry name" value="LysR_HTH_N"/>
</dbReference>
<dbReference type="InterPro" id="IPR005119">
    <property type="entry name" value="LysR_subst-bd"/>
</dbReference>
<dbReference type="PROSITE" id="PS50931">
    <property type="entry name" value="HTH_LYSR"/>
    <property type="match status" value="1"/>
</dbReference>
<dbReference type="Gene3D" id="1.10.10.10">
    <property type="entry name" value="Winged helix-like DNA-binding domain superfamily/Winged helix DNA-binding domain"/>
    <property type="match status" value="1"/>
</dbReference>
<accession>A0A9X2WS85</accession>
<keyword evidence="3" id="KW-0238">DNA-binding</keyword>
<dbReference type="GeneID" id="11773987"/>
<proteinExistence type="inferred from homology"/>
<protein>
    <submittedName>
        <fullName evidence="6">LysR family transcriptional regulator</fullName>
    </submittedName>
</protein>
<dbReference type="Gene3D" id="3.40.190.290">
    <property type="match status" value="1"/>
</dbReference>
<evidence type="ECO:0000256" key="1">
    <source>
        <dbReference type="ARBA" id="ARBA00009437"/>
    </source>
</evidence>
<dbReference type="RefSeq" id="WP_006084283.1">
    <property type="nucleotide sequence ID" value="NZ_JAMTCC010000004.1"/>
</dbReference>
<evidence type="ECO:0000256" key="2">
    <source>
        <dbReference type="ARBA" id="ARBA00023015"/>
    </source>
</evidence>
<dbReference type="PANTHER" id="PTHR30126">
    <property type="entry name" value="HTH-TYPE TRANSCRIPTIONAL REGULATOR"/>
    <property type="match status" value="1"/>
</dbReference>
<dbReference type="SUPFAM" id="SSF53850">
    <property type="entry name" value="Periplasmic binding protein-like II"/>
    <property type="match status" value="1"/>
</dbReference>
<keyword evidence="4" id="KW-0804">Transcription</keyword>
<dbReference type="SUPFAM" id="SSF46785">
    <property type="entry name" value="Winged helix' DNA-binding domain"/>
    <property type="match status" value="1"/>
</dbReference>
<reference evidence="6" key="1">
    <citation type="journal article" date="2023" name="Int. J. Syst. Evol. Microbiol.">
        <title>&lt;i&gt;Shewanella septentrionalis&lt;/i&gt; sp. nov. and &lt;i&gt;Shewanella holmiensis&lt;/i&gt; sp. nov., isolated from Baltic Sea water and sediments.</title>
        <authorList>
            <person name="Martin-Rodriguez A.J."/>
            <person name="Thorell K."/>
            <person name="Joffre E."/>
            <person name="Jensie-Markopoulos S."/>
            <person name="Moore E.R.B."/>
            <person name="Sjoling A."/>
        </authorList>
    </citation>
    <scope>NUCLEOTIDE SEQUENCE</scope>
    <source>
        <strain evidence="6">SP1W3</strain>
    </source>
</reference>
<dbReference type="InterPro" id="IPR036390">
    <property type="entry name" value="WH_DNA-bd_sf"/>
</dbReference>
<dbReference type="GO" id="GO:0000976">
    <property type="term" value="F:transcription cis-regulatory region binding"/>
    <property type="evidence" value="ECO:0007669"/>
    <property type="project" value="TreeGrafter"/>
</dbReference>
<dbReference type="PRINTS" id="PR00039">
    <property type="entry name" value="HTHLYSR"/>
</dbReference>
<dbReference type="Pfam" id="PF00126">
    <property type="entry name" value="HTH_1"/>
    <property type="match status" value="1"/>
</dbReference>
<evidence type="ECO:0000256" key="3">
    <source>
        <dbReference type="ARBA" id="ARBA00023125"/>
    </source>
</evidence>
<organism evidence="6 7">
    <name type="scientific">Shewanella septentrionalis</name>
    <dbReference type="NCBI Taxonomy" id="2952223"/>
    <lineage>
        <taxon>Bacteria</taxon>
        <taxon>Pseudomonadati</taxon>
        <taxon>Pseudomonadota</taxon>
        <taxon>Gammaproteobacteria</taxon>
        <taxon>Alteromonadales</taxon>
        <taxon>Shewanellaceae</taxon>
        <taxon>Shewanella</taxon>
    </lineage>
</organism>
<dbReference type="PANTHER" id="PTHR30126:SF91">
    <property type="entry name" value="LYSR FAMILY TRANSCRIPTIONAL REGULATOR"/>
    <property type="match status" value="1"/>
</dbReference>
<dbReference type="GO" id="GO:0003700">
    <property type="term" value="F:DNA-binding transcription factor activity"/>
    <property type="evidence" value="ECO:0007669"/>
    <property type="project" value="InterPro"/>
</dbReference>
<evidence type="ECO:0000313" key="6">
    <source>
        <dbReference type="EMBL" id="MCT7944351.1"/>
    </source>
</evidence>
<gene>
    <name evidence="6" type="ORF">NE536_03090</name>
</gene>
<dbReference type="EMBL" id="JAMTCC010000004">
    <property type="protein sequence ID" value="MCT7944351.1"/>
    <property type="molecule type" value="Genomic_DNA"/>
</dbReference>
<sequence>MNIQRVKAFVLTTQLGSVSAAARALGKRQPQVSQWIADLEVDIGVDLFERSANQVALTAGGEHLLPKAILALAQWEQFTQSATHYAELGKGRLVLGVENYIPLEVLRSTIQRYLMQFPTLDFVLKVDTFDALHSAFLSNDIDLLLLHETVELHQSQSGYCRLGEYQEVMLISGQHALASQQVIDPAQLAPYREYIWAGGQTESDDLEVGFSGHYCQIPDLALLKSLLAEGDGYSFLPLSLAQTEIDSGRLKVVQLSSEFAPMKRRLEMRWHHGFEASTLGSSLLTLIKEQLSK</sequence>
<dbReference type="AlphaFoldDB" id="A0A9X2WS85"/>
<evidence type="ECO:0000256" key="4">
    <source>
        <dbReference type="ARBA" id="ARBA00023163"/>
    </source>
</evidence>
<evidence type="ECO:0000313" key="7">
    <source>
        <dbReference type="Proteomes" id="UP001155604"/>
    </source>
</evidence>
<name>A0A9X2WS85_9GAMM</name>
<feature type="domain" description="HTH lysR-type" evidence="5">
    <location>
        <begin position="1"/>
        <end position="58"/>
    </location>
</feature>
<dbReference type="Pfam" id="PF03466">
    <property type="entry name" value="LysR_substrate"/>
    <property type="match status" value="1"/>
</dbReference>
<dbReference type="CDD" id="cd05466">
    <property type="entry name" value="PBP2_LTTR_substrate"/>
    <property type="match status" value="1"/>
</dbReference>
<dbReference type="InterPro" id="IPR036388">
    <property type="entry name" value="WH-like_DNA-bd_sf"/>
</dbReference>
<keyword evidence="7" id="KW-1185">Reference proteome</keyword>
<comment type="caution">
    <text evidence="6">The sequence shown here is derived from an EMBL/GenBank/DDBJ whole genome shotgun (WGS) entry which is preliminary data.</text>
</comment>
<evidence type="ECO:0000259" key="5">
    <source>
        <dbReference type="PROSITE" id="PS50931"/>
    </source>
</evidence>
<keyword evidence="2" id="KW-0805">Transcription regulation</keyword>